<dbReference type="EMBL" id="GL732677">
    <property type="protein sequence ID" value="EFX67474.1"/>
    <property type="molecule type" value="Genomic_DNA"/>
</dbReference>
<evidence type="ECO:0000256" key="2">
    <source>
        <dbReference type="ARBA" id="ARBA00022927"/>
    </source>
</evidence>
<dbReference type="PROSITE" id="PS51194">
    <property type="entry name" value="HELICASE_CTER"/>
    <property type="match status" value="1"/>
</dbReference>
<feature type="domain" description="Helicase C-terminal" evidence="5">
    <location>
        <begin position="331"/>
        <end position="463"/>
    </location>
</feature>
<evidence type="ECO:0000259" key="5">
    <source>
        <dbReference type="PROSITE" id="PS51194"/>
    </source>
</evidence>
<dbReference type="InterPro" id="IPR014001">
    <property type="entry name" value="Helicase_ATP-bd"/>
</dbReference>
<name>E9HLC3_DAPPU</name>
<accession>E9HLC3</accession>
<evidence type="ECO:0000259" key="6">
    <source>
        <dbReference type="PROSITE" id="PS51196"/>
    </source>
</evidence>
<dbReference type="KEGG" id="dpx:DAPPUDRAFT_13622"/>
<reference evidence="7 8" key="1">
    <citation type="journal article" date="2011" name="Science">
        <title>The ecoresponsive genome of Daphnia pulex.</title>
        <authorList>
            <person name="Colbourne J.K."/>
            <person name="Pfrender M.E."/>
            <person name="Gilbert D."/>
            <person name="Thomas W.K."/>
            <person name="Tucker A."/>
            <person name="Oakley T.H."/>
            <person name="Tokishita S."/>
            <person name="Aerts A."/>
            <person name="Arnold G.J."/>
            <person name="Basu M.K."/>
            <person name="Bauer D.J."/>
            <person name="Caceres C.E."/>
            <person name="Carmel L."/>
            <person name="Casola C."/>
            <person name="Choi J.H."/>
            <person name="Detter J.C."/>
            <person name="Dong Q."/>
            <person name="Dusheyko S."/>
            <person name="Eads B.D."/>
            <person name="Frohlich T."/>
            <person name="Geiler-Samerotte K.A."/>
            <person name="Gerlach D."/>
            <person name="Hatcher P."/>
            <person name="Jogdeo S."/>
            <person name="Krijgsveld J."/>
            <person name="Kriventseva E.V."/>
            <person name="Kultz D."/>
            <person name="Laforsch C."/>
            <person name="Lindquist E."/>
            <person name="Lopez J."/>
            <person name="Manak J.R."/>
            <person name="Muller J."/>
            <person name="Pangilinan J."/>
            <person name="Patwardhan R.P."/>
            <person name="Pitluck S."/>
            <person name="Pritham E.J."/>
            <person name="Rechtsteiner A."/>
            <person name="Rho M."/>
            <person name="Rogozin I.B."/>
            <person name="Sakarya O."/>
            <person name="Salamov A."/>
            <person name="Schaack S."/>
            <person name="Shapiro H."/>
            <person name="Shiga Y."/>
            <person name="Skalitzky C."/>
            <person name="Smith Z."/>
            <person name="Souvorov A."/>
            <person name="Sung W."/>
            <person name="Tang Z."/>
            <person name="Tsuchiya D."/>
            <person name="Tu H."/>
            <person name="Vos H."/>
            <person name="Wang M."/>
            <person name="Wolf Y.I."/>
            <person name="Yamagata H."/>
            <person name="Yamada T."/>
            <person name="Ye Y."/>
            <person name="Shaw J.R."/>
            <person name="Andrews J."/>
            <person name="Crease T.J."/>
            <person name="Tang H."/>
            <person name="Lucas S.M."/>
            <person name="Robertson H.M."/>
            <person name="Bork P."/>
            <person name="Koonin E.V."/>
            <person name="Zdobnov E.M."/>
            <person name="Grigoriev I.V."/>
            <person name="Lynch M."/>
            <person name="Boore J.L."/>
        </authorList>
    </citation>
    <scope>NUCLEOTIDE SEQUENCE [LARGE SCALE GENOMIC DNA]</scope>
</reference>
<feature type="non-terminal residue" evidence="7">
    <location>
        <position position="463"/>
    </location>
</feature>
<dbReference type="Pfam" id="PF01043">
    <property type="entry name" value="SecA_PP_bind"/>
    <property type="match status" value="1"/>
</dbReference>
<dbReference type="GO" id="GO:0006886">
    <property type="term" value="P:intracellular protein transport"/>
    <property type="evidence" value="ECO:0007669"/>
    <property type="project" value="InterPro"/>
</dbReference>
<dbReference type="InterPro" id="IPR000185">
    <property type="entry name" value="SecA"/>
</dbReference>
<dbReference type="SUPFAM" id="SSF52540">
    <property type="entry name" value="P-loop containing nucleoside triphosphate hydrolases"/>
    <property type="match status" value="2"/>
</dbReference>
<evidence type="ECO:0000313" key="8">
    <source>
        <dbReference type="Proteomes" id="UP000000305"/>
    </source>
</evidence>
<dbReference type="InterPro" id="IPR011115">
    <property type="entry name" value="SecA_DEAD"/>
</dbReference>
<dbReference type="eggNOG" id="ENOG502QS7I">
    <property type="taxonomic scope" value="Eukaryota"/>
</dbReference>
<dbReference type="GO" id="GO:0017038">
    <property type="term" value="P:protein import"/>
    <property type="evidence" value="ECO:0007669"/>
    <property type="project" value="InterPro"/>
</dbReference>
<dbReference type="InterPro" id="IPR011130">
    <property type="entry name" value="SecA_preprotein_X-link_dom"/>
</dbReference>
<dbReference type="GO" id="GO:0005524">
    <property type="term" value="F:ATP binding"/>
    <property type="evidence" value="ECO:0000318"/>
    <property type="project" value="GO_Central"/>
</dbReference>
<keyword evidence="8" id="KW-1185">Reference proteome</keyword>
<dbReference type="Gene3D" id="3.90.1440.10">
    <property type="entry name" value="SecA, preprotein cross-linking domain"/>
    <property type="match status" value="1"/>
</dbReference>
<dbReference type="OrthoDB" id="10067052at2759"/>
<dbReference type="AlphaFoldDB" id="E9HLC3"/>
<dbReference type="InterPro" id="IPR036670">
    <property type="entry name" value="SecA_X-link_sf"/>
</dbReference>
<dbReference type="InterPro" id="IPR027417">
    <property type="entry name" value="P-loop_NTPase"/>
</dbReference>
<proteinExistence type="predicted"/>
<evidence type="ECO:0000313" key="7">
    <source>
        <dbReference type="EMBL" id="EFX67474.1"/>
    </source>
</evidence>
<dbReference type="SUPFAM" id="SSF81767">
    <property type="entry name" value="Pre-protein crosslinking domain of SecA"/>
    <property type="match status" value="1"/>
</dbReference>
<sequence>MAQISTGEGKTLITALLVVYHVLDNWSNGRRFVDIITSSSVLAEANVKEMQWFFELFGIVVANNCDAACTEDESLRCKRYNSDVIYGDMSSFQRDILLSNFFSERKITGGRKTGAIVVDEVDSMLLDKGENILYLSHKIPEMDDLTQVFVEIWNAVHAPDSAQAKVYRYMKLRLEEGEIAIPKCLDTYVHRHLLAWTRNAFRAKNLVTTKDSYKVDDVGDGRGQQIVIMDKETGVEQAQMHWSQGLHQFLQLKHTLKLSPVSLKAVFMSNIGFFKQHEGAALYGMTGTLGSTAECQLLHDVFNVDFFKMPRFKRRFCLEEDPLLASSKGKWLTNINKATQTQLDQERAVLIVCENIAAAEAIYKKLLLQSDDKAKTSKIVMYVSSFDTEFQKKQHVSALGPGDVIVATNLAGRGTDFKINEQLAKNGGLHVVIGYMPPNARVEAQIEGRVARAGQPGSFQFVL</sequence>
<organism evidence="7 8">
    <name type="scientific">Daphnia pulex</name>
    <name type="common">Water flea</name>
    <dbReference type="NCBI Taxonomy" id="6669"/>
    <lineage>
        <taxon>Eukaryota</taxon>
        <taxon>Metazoa</taxon>
        <taxon>Ecdysozoa</taxon>
        <taxon>Arthropoda</taxon>
        <taxon>Crustacea</taxon>
        <taxon>Branchiopoda</taxon>
        <taxon>Diplostraca</taxon>
        <taxon>Cladocera</taxon>
        <taxon>Anomopoda</taxon>
        <taxon>Daphniidae</taxon>
        <taxon>Daphnia</taxon>
    </lineage>
</organism>
<dbReference type="GO" id="GO:0016020">
    <property type="term" value="C:membrane"/>
    <property type="evidence" value="ECO:0007669"/>
    <property type="project" value="InterPro"/>
</dbReference>
<feature type="domain" description="SecA family profile" evidence="6">
    <location>
        <begin position="1"/>
        <end position="463"/>
    </location>
</feature>
<evidence type="ECO:0000256" key="1">
    <source>
        <dbReference type="ARBA" id="ARBA00022490"/>
    </source>
</evidence>
<dbReference type="PROSITE" id="PS51196">
    <property type="entry name" value="SECA_MOTOR_DEAD"/>
    <property type="match status" value="1"/>
</dbReference>
<evidence type="ECO:0000259" key="4">
    <source>
        <dbReference type="PROSITE" id="PS51192"/>
    </source>
</evidence>
<dbReference type="GO" id="GO:0006605">
    <property type="term" value="P:protein targeting"/>
    <property type="evidence" value="ECO:0007669"/>
    <property type="project" value="InterPro"/>
</dbReference>
<dbReference type="PANTHER" id="PTHR30612:SF0">
    <property type="entry name" value="CHLOROPLAST PROTEIN-TRANSPORTING ATPASE"/>
    <property type="match status" value="1"/>
</dbReference>
<keyword evidence="2" id="KW-0653">Protein transport</keyword>
<dbReference type="FunFam" id="3.90.1440.10:FF:000007">
    <property type="entry name" value="Uncharacterized protein"/>
    <property type="match status" value="1"/>
</dbReference>
<dbReference type="PANTHER" id="PTHR30612">
    <property type="entry name" value="SECA INNER MEMBRANE COMPONENT OF SEC PROTEIN SECRETION SYSTEM"/>
    <property type="match status" value="1"/>
</dbReference>
<dbReference type="PROSITE" id="PS51192">
    <property type="entry name" value="HELICASE_ATP_BIND_1"/>
    <property type="match status" value="1"/>
</dbReference>
<feature type="domain" description="Helicase ATP-binding" evidence="4">
    <location>
        <begin position="1"/>
        <end position="136"/>
    </location>
</feature>
<dbReference type="STRING" id="6669.E9HLC3"/>
<keyword evidence="1" id="KW-0963">Cytoplasm</keyword>
<keyword evidence="2" id="KW-0813">Transport</keyword>
<dbReference type="InParanoid" id="E9HLC3"/>
<evidence type="ECO:0000256" key="3">
    <source>
        <dbReference type="ARBA" id="ARBA00023010"/>
    </source>
</evidence>
<dbReference type="Pfam" id="PF07517">
    <property type="entry name" value="SecA_DEAD"/>
    <property type="match status" value="1"/>
</dbReference>
<dbReference type="Proteomes" id="UP000000305">
    <property type="component" value="Unassembled WGS sequence"/>
</dbReference>
<keyword evidence="3" id="KW-0811">Translocation</keyword>
<gene>
    <name evidence="7" type="ORF">DAPPUDRAFT_13622</name>
</gene>
<protein>
    <submittedName>
        <fullName evidence="7">Uncharacterized protein</fullName>
    </submittedName>
</protein>
<dbReference type="HOGENOM" id="CLU_034408_0_0_1"/>
<dbReference type="Gene3D" id="3.40.50.300">
    <property type="entry name" value="P-loop containing nucleotide triphosphate hydrolases"/>
    <property type="match status" value="2"/>
</dbReference>
<dbReference type="InterPro" id="IPR001650">
    <property type="entry name" value="Helicase_C-like"/>
</dbReference>
<dbReference type="InterPro" id="IPR014018">
    <property type="entry name" value="SecA_motor_DEAD"/>
</dbReference>